<dbReference type="HOGENOM" id="CLU_2773617_0_0_9"/>
<sequence length="69" mass="8122">MPLFEDRMPLSEDRVPLFEDRMPLSEEQTRIRRRHGFAAGLSETAVGIHQEKEQGAWKLWSSTYIFPFV</sequence>
<name>C4G953_9FIRM</name>
<gene>
    <name evidence="1" type="ORF">GCWU000342_00503</name>
</gene>
<dbReference type="STRING" id="626523.GCWU000342_00503"/>
<reference evidence="1" key="1">
    <citation type="submission" date="2009-04" db="EMBL/GenBank/DDBJ databases">
        <authorList>
            <person name="Weinstock G."/>
            <person name="Sodergren E."/>
            <person name="Clifton S."/>
            <person name="Fulton L."/>
            <person name="Fulton B."/>
            <person name="Courtney L."/>
            <person name="Fronick C."/>
            <person name="Harrison M."/>
            <person name="Strong C."/>
            <person name="Farmer C."/>
            <person name="Delahaunty K."/>
            <person name="Markovic C."/>
            <person name="Hall O."/>
            <person name="Minx P."/>
            <person name="Tomlinson C."/>
            <person name="Mitreva M."/>
            <person name="Nelson J."/>
            <person name="Hou S."/>
            <person name="Wollam A."/>
            <person name="Pepin K.H."/>
            <person name="Johnson M."/>
            <person name="Bhonagiri V."/>
            <person name="Nash W.E."/>
            <person name="Warren W."/>
            <person name="Chinwalla A."/>
            <person name="Mardis E.R."/>
            <person name="Wilson R.K."/>
        </authorList>
    </citation>
    <scope>NUCLEOTIDE SEQUENCE [LARGE SCALE GENOMIC DNA]</scope>
    <source>
        <strain evidence="1">DSM 14600</strain>
    </source>
</reference>
<dbReference type="EMBL" id="ACIP02000001">
    <property type="protein sequence ID" value="EEP29150.1"/>
    <property type="molecule type" value="Genomic_DNA"/>
</dbReference>
<dbReference type="Proteomes" id="UP000003494">
    <property type="component" value="Unassembled WGS sequence"/>
</dbReference>
<comment type="caution">
    <text evidence="1">The sequence shown here is derived from an EMBL/GenBank/DDBJ whole genome shotgun (WGS) entry which is preliminary data.</text>
</comment>
<accession>C4G953</accession>
<evidence type="ECO:0000313" key="2">
    <source>
        <dbReference type="Proteomes" id="UP000003494"/>
    </source>
</evidence>
<dbReference type="AlphaFoldDB" id="C4G953"/>
<protein>
    <submittedName>
        <fullName evidence="1">Uncharacterized protein</fullName>
    </submittedName>
</protein>
<evidence type="ECO:0000313" key="1">
    <source>
        <dbReference type="EMBL" id="EEP29150.1"/>
    </source>
</evidence>
<keyword evidence="2" id="KW-1185">Reference proteome</keyword>
<proteinExistence type="predicted"/>
<organism evidence="1 2">
    <name type="scientific">Shuttleworthella satelles DSM 14600</name>
    <dbReference type="NCBI Taxonomy" id="626523"/>
    <lineage>
        <taxon>Bacteria</taxon>
        <taxon>Bacillati</taxon>
        <taxon>Bacillota</taxon>
        <taxon>Clostridia</taxon>
        <taxon>Lachnospirales</taxon>
        <taxon>Lachnospiraceae</taxon>
        <taxon>Shuttleworthella</taxon>
    </lineage>
</organism>